<accession>A0A0B1S299</accession>
<organism evidence="2 3">
    <name type="scientific">Oesophagostomum dentatum</name>
    <name type="common">Nodular worm</name>
    <dbReference type="NCBI Taxonomy" id="61180"/>
    <lineage>
        <taxon>Eukaryota</taxon>
        <taxon>Metazoa</taxon>
        <taxon>Ecdysozoa</taxon>
        <taxon>Nematoda</taxon>
        <taxon>Chromadorea</taxon>
        <taxon>Rhabditida</taxon>
        <taxon>Rhabditina</taxon>
        <taxon>Rhabditomorpha</taxon>
        <taxon>Strongyloidea</taxon>
        <taxon>Strongylidae</taxon>
        <taxon>Oesophagostomum</taxon>
    </lineage>
</organism>
<feature type="transmembrane region" description="Helical" evidence="1">
    <location>
        <begin position="88"/>
        <end position="107"/>
    </location>
</feature>
<gene>
    <name evidence="2" type="ORF">OESDEN_22374</name>
</gene>
<keyword evidence="1" id="KW-0812">Transmembrane</keyword>
<proteinExistence type="predicted"/>
<keyword evidence="3" id="KW-1185">Reference proteome</keyword>
<reference evidence="2 3" key="1">
    <citation type="submission" date="2014-03" db="EMBL/GenBank/DDBJ databases">
        <title>Draft genome of the hookworm Oesophagostomum dentatum.</title>
        <authorList>
            <person name="Mitreva M."/>
        </authorList>
    </citation>
    <scope>NUCLEOTIDE SEQUENCE [LARGE SCALE GENOMIC DNA]</scope>
    <source>
        <strain evidence="2 3">OD-Hann</strain>
    </source>
</reference>
<evidence type="ECO:0000256" key="1">
    <source>
        <dbReference type="SAM" id="Phobius"/>
    </source>
</evidence>
<dbReference type="EMBL" id="KN610202">
    <property type="protein sequence ID" value="KHJ78006.1"/>
    <property type="molecule type" value="Genomic_DNA"/>
</dbReference>
<keyword evidence="1" id="KW-1133">Transmembrane helix</keyword>
<evidence type="ECO:0000313" key="3">
    <source>
        <dbReference type="Proteomes" id="UP000053660"/>
    </source>
</evidence>
<dbReference type="Proteomes" id="UP000053660">
    <property type="component" value="Unassembled WGS sequence"/>
</dbReference>
<keyword evidence="1" id="KW-0472">Membrane</keyword>
<protein>
    <submittedName>
        <fullName evidence="2">Uncharacterized protein</fullName>
    </submittedName>
</protein>
<dbReference type="AlphaFoldDB" id="A0A0B1S299"/>
<sequence length="147" mass="16185">MHSTITDHPSLVRKCTGGSCQCLCTPPQVHSSVTSQQSPLSSALPALPWATAVVWVCVRNALGCHGKTDPFTLTFSYLCSNCGALETLASYLSFMLPALTIALYCAIYTRIVFMRKFYGTIESTAESRRSLKLVRGMILFFFWTQGT</sequence>
<name>A0A0B1S299_OESDE</name>
<evidence type="ECO:0000313" key="2">
    <source>
        <dbReference type="EMBL" id="KHJ78006.1"/>
    </source>
</evidence>